<dbReference type="GO" id="GO:0003677">
    <property type="term" value="F:DNA binding"/>
    <property type="evidence" value="ECO:0007669"/>
    <property type="project" value="InterPro"/>
</dbReference>
<dbReference type="PANTHER" id="PTHR34322">
    <property type="entry name" value="TRANSPOSASE, Y1_TNP DOMAIN-CONTAINING"/>
    <property type="match status" value="1"/>
</dbReference>
<dbReference type="Gene3D" id="3.30.70.1290">
    <property type="entry name" value="Transposase IS200-like"/>
    <property type="match status" value="1"/>
</dbReference>
<dbReference type="Proteomes" id="UP000252733">
    <property type="component" value="Unassembled WGS sequence"/>
</dbReference>
<evidence type="ECO:0000256" key="1">
    <source>
        <dbReference type="SAM" id="MobiDB-lite"/>
    </source>
</evidence>
<feature type="region of interest" description="Disordered" evidence="1">
    <location>
        <begin position="1"/>
        <end position="20"/>
    </location>
</feature>
<dbReference type="GO" id="GO:0006313">
    <property type="term" value="P:DNA transposition"/>
    <property type="evidence" value="ECO:0007669"/>
    <property type="project" value="InterPro"/>
</dbReference>
<keyword evidence="3" id="KW-1185">Reference proteome</keyword>
<accession>A0A2T0XP37</accession>
<dbReference type="GO" id="GO:0004803">
    <property type="term" value="F:transposase activity"/>
    <property type="evidence" value="ECO:0007669"/>
    <property type="project" value="InterPro"/>
</dbReference>
<evidence type="ECO:0008006" key="4">
    <source>
        <dbReference type="Google" id="ProtNLM"/>
    </source>
</evidence>
<reference evidence="2 3" key="1">
    <citation type="submission" date="2018-07" db="EMBL/GenBank/DDBJ databases">
        <title>Freshwater and sediment microbial communities from various areas in North America, analyzing microbe dynamics in response to fracking.</title>
        <authorList>
            <person name="Lamendella R."/>
        </authorList>
    </citation>
    <scope>NUCLEOTIDE SEQUENCE [LARGE SCALE GENOMIC DNA]</scope>
    <source>
        <strain evidence="2 3">160A</strain>
    </source>
</reference>
<dbReference type="EMBL" id="QPIZ01000039">
    <property type="protein sequence ID" value="RCW27001.1"/>
    <property type="molecule type" value="Genomic_DNA"/>
</dbReference>
<dbReference type="SUPFAM" id="SSF143422">
    <property type="entry name" value="Transposase IS200-like"/>
    <property type="match status" value="1"/>
</dbReference>
<name>A0A2T0XP37_9BACT</name>
<dbReference type="AlphaFoldDB" id="A0A2T0XP37"/>
<sequence>MALLDSQGFTPSETLTKEKPNPIDLEEGKLYHIYNQGNNRQKVFMNRANYLFFLKKVRNHIVPHAYILAWCLMPNHFHFMIYVNKIEIVVGKISEGFTSSEPLTKLPQKRTMNESIGVMIKYYTRAINMQEQTSGSLFRKKSKAECLNPSDGITPAFFNSNSGTLMNVCNLTKRISSNLF</sequence>
<organism evidence="2 3">
    <name type="scientific">Marinilabilia salmonicolor</name>
    <dbReference type="NCBI Taxonomy" id="989"/>
    <lineage>
        <taxon>Bacteria</taxon>
        <taxon>Pseudomonadati</taxon>
        <taxon>Bacteroidota</taxon>
        <taxon>Bacteroidia</taxon>
        <taxon>Marinilabiliales</taxon>
        <taxon>Marinilabiliaceae</taxon>
        <taxon>Marinilabilia</taxon>
    </lineage>
</organism>
<protein>
    <recommendedName>
        <fullName evidence="4">Transposase IS200-like domain-containing protein</fullName>
    </recommendedName>
</protein>
<dbReference type="InterPro" id="IPR036515">
    <property type="entry name" value="Transposase_17_sf"/>
</dbReference>
<dbReference type="PANTHER" id="PTHR34322:SF2">
    <property type="entry name" value="TRANSPOSASE IS200-LIKE DOMAIN-CONTAINING PROTEIN"/>
    <property type="match status" value="1"/>
</dbReference>
<evidence type="ECO:0000313" key="3">
    <source>
        <dbReference type="Proteomes" id="UP000252733"/>
    </source>
</evidence>
<proteinExistence type="predicted"/>
<comment type="caution">
    <text evidence="2">The sequence shown here is derived from an EMBL/GenBank/DDBJ whole genome shotgun (WGS) entry which is preliminary data.</text>
</comment>
<dbReference type="RefSeq" id="WP_106152679.1">
    <property type="nucleotide sequence ID" value="NZ_PVTS01000005.1"/>
</dbReference>
<gene>
    <name evidence="2" type="ORF">DFO77_1393</name>
</gene>
<evidence type="ECO:0000313" key="2">
    <source>
        <dbReference type="EMBL" id="RCW27001.1"/>
    </source>
</evidence>
<dbReference type="OrthoDB" id="9788881at2"/>